<feature type="compositionally biased region" description="Basic and acidic residues" evidence="3">
    <location>
        <begin position="201"/>
        <end position="222"/>
    </location>
</feature>
<keyword evidence="4" id="KW-1185">Reference proteome</keyword>
<feature type="region of interest" description="Disordered" evidence="3">
    <location>
        <begin position="183"/>
        <end position="232"/>
    </location>
</feature>
<gene>
    <name evidence="5" type="primary">LOC117578136</name>
</gene>
<organism evidence="4 5">
    <name type="scientific">Drosophila albomicans</name>
    <name type="common">Fruit fly</name>
    <dbReference type="NCBI Taxonomy" id="7291"/>
    <lineage>
        <taxon>Eukaryota</taxon>
        <taxon>Metazoa</taxon>
        <taxon>Ecdysozoa</taxon>
        <taxon>Arthropoda</taxon>
        <taxon>Hexapoda</taxon>
        <taxon>Insecta</taxon>
        <taxon>Pterygota</taxon>
        <taxon>Neoptera</taxon>
        <taxon>Endopterygota</taxon>
        <taxon>Diptera</taxon>
        <taxon>Brachycera</taxon>
        <taxon>Muscomorpha</taxon>
        <taxon>Ephydroidea</taxon>
        <taxon>Drosophilidae</taxon>
        <taxon>Drosophila</taxon>
    </lineage>
</organism>
<evidence type="ECO:0000256" key="1">
    <source>
        <dbReference type="ARBA" id="ARBA00009887"/>
    </source>
</evidence>
<comment type="similarity">
    <text evidence="1">Belongs to the Flattop family.</text>
</comment>
<dbReference type="GeneID" id="117578136"/>
<evidence type="ECO:0000256" key="3">
    <source>
        <dbReference type="SAM" id="MobiDB-lite"/>
    </source>
</evidence>
<reference evidence="5" key="1">
    <citation type="submission" date="2025-08" db="UniProtKB">
        <authorList>
            <consortium name="RefSeq"/>
        </authorList>
    </citation>
    <scope>IDENTIFICATION</scope>
    <source>
        <strain evidence="5">15112-1751.03</strain>
        <tissue evidence="5">Whole Adult</tissue>
    </source>
</reference>
<dbReference type="PANTHER" id="PTHR34639">
    <property type="entry name" value="PROTEIN FLATTOP"/>
    <property type="match status" value="1"/>
</dbReference>
<evidence type="ECO:0000313" key="4">
    <source>
        <dbReference type="Proteomes" id="UP000515160"/>
    </source>
</evidence>
<evidence type="ECO:0000313" key="5">
    <source>
        <dbReference type="RefSeq" id="XP_034119249.1"/>
    </source>
</evidence>
<proteinExistence type="inferred from homology"/>
<dbReference type="RefSeq" id="XP_034119249.1">
    <property type="nucleotide sequence ID" value="XM_034263358.2"/>
</dbReference>
<dbReference type="Proteomes" id="UP000515160">
    <property type="component" value="Chromosome X"/>
</dbReference>
<sequence length="232" mass="26972">MSFNFSAMQYERSFRAKSLSNWEYQRFSPPRPRSLQKNSTPVCDKNGHLLPSAKRDGNFLGQYRGTYHLPPRITRSFANKYNTCLSGQHKYANYPRDLCCCQYEQQKRKKQCDWRETLGKPGDPLWQKPECQSKCEGLQQLLAIDDLHRRCKHVKCQPKGQEKLVARIVDASARNRKRLRKRHVTAFDYNRRQSTGNPAEQKTKSISKDSTKPDSDSAERITTRSTTNAPLK</sequence>
<dbReference type="GO" id="GO:0036064">
    <property type="term" value="C:ciliary basal body"/>
    <property type="evidence" value="ECO:0007669"/>
    <property type="project" value="TreeGrafter"/>
</dbReference>
<dbReference type="InterPro" id="IPR038797">
    <property type="entry name" value="Fltp"/>
</dbReference>
<accession>A0A6P8Y0H3</accession>
<dbReference type="CDD" id="cd23705">
    <property type="entry name" value="Flattop"/>
    <property type="match status" value="1"/>
</dbReference>
<dbReference type="Pfam" id="PF22611">
    <property type="entry name" value="CFAP126"/>
    <property type="match status" value="1"/>
</dbReference>
<dbReference type="OrthoDB" id="521617at2759"/>
<dbReference type="GO" id="GO:0044782">
    <property type="term" value="P:cilium organization"/>
    <property type="evidence" value="ECO:0007669"/>
    <property type="project" value="TreeGrafter"/>
</dbReference>
<protein>
    <recommendedName>
        <fullName evidence="2">Cilia- and flagella-associated protein 126</fullName>
    </recommendedName>
</protein>
<name>A0A6P8Y0H3_DROAB</name>
<evidence type="ECO:0000256" key="2">
    <source>
        <dbReference type="ARBA" id="ARBA00033306"/>
    </source>
</evidence>
<feature type="compositionally biased region" description="Polar residues" evidence="3">
    <location>
        <begin position="223"/>
        <end position="232"/>
    </location>
</feature>
<dbReference type="AlphaFoldDB" id="A0A6P8Y0H3"/>
<dbReference type="PANTHER" id="PTHR34639:SF1">
    <property type="entry name" value="PROTEIN FLATTOP"/>
    <property type="match status" value="1"/>
</dbReference>